<protein>
    <submittedName>
        <fullName evidence="2">Uncharacterized protein</fullName>
    </submittedName>
</protein>
<dbReference type="EMBL" id="PVWK01000102">
    <property type="protein sequence ID" value="PSB26650.1"/>
    <property type="molecule type" value="Genomic_DNA"/>
</dbReference>
<evidence type="ECO:0000313" key="3">
    <source>
        <dbReference type="Proteomes" id="UP000239576"/>
    </source>
</evidence>
<organism evidence="2 3">
    <name type="scientific">Stenomitos frigidus ULC18</name>
    <dbReference type="NCBI Taxonomy" id="2107698"/>
    <lineage>
        <taxon>Bacteria</taxon>
        <taxon>Bacillati</taxon>
        <taxon>Cyanobacteriota</taxon>
        <taxon>Cyanophyceae</taxon>
        <taxon>Leptolyngbyales</taxon>
        <taxon>Leptolyngbyaceae</taxon>
        <taxon>Stenomitos</taxon>
    </lineage>
</organism>
<feature type="region of interest" description="Disordered" evidence="1">
    <location>
        <begin position="271"/>
        <end position="291"/>
    </location>
</feature>
<keyword evidence="3" id="KW-1185">Reference proteome</keyword>
<dbReference type="RefSeq" id="WP_106257911.1">
    <property type="nucleotide sequence ID" value="NZ_CAWNSW010000040.1"/>
</dbReference>
<name>A0A2T1E1R5_9CYAN</name>
<reference evidence="3" key="1">
    <citation type="submission" date="2018-02" db="EMBL/GenBank/DDBJ databases">
        <authorList>
            <person name="Moore K."/>
            <person name="Momper L."/>
        </authorList>
    </citation>
    <scope>NUCLEOTIDE SEQUENCE [LARGE SCALE GENOMIC DNA]</scope>
    <source>
        <strain evidence="3">ULC18</strain>
    </source>
</reference>
<evidence type="ECO:0000256" key="1">
    <source>
        <dbReference type="SAM" id="MobiDB-lite"/>
    </source>
</evidence>
<accession>A0A2T1E1R5</accession>
<proteinExistence type="predicted"/>
<gene>
    <name evidence="2" type="ORF">C7B82_19285</name>
</gene>
<dbReference type="AlphaFoldDB" id="A0A2T1E1R5"/>
<comment type="caution">
    <text evidence="2">The sequence shown here is derived from an EMBL/GenBank/DDBJ whole genome shotgun (WGS) entry which is preliminary data.</text>
</comment>
<sequence>MPKPLISNDFDPIAPALRVVPGNLREIPANVARNSRNASAKWGSPKSSREIAEMLVPNPETANSVENFRRNVANWYPVIRQAYCWMPEQELRIGSGKGTRYTPFCCEQMEALMNATAQGSYGDWIASVHQDHAEDYATYQAQAVQAAEPVQTPVQPAITALDGELIDTVSTVPASTIPASQLVTFNETSYRVGGSLVNVNVGALNITVQAADASPIQAQTQFYEDLAAQAASVLNQGFTAEAQAEYVEAKAQVGNAIAGMKANALLNLVRQQQTEPAPGKPSESENSGSVS</sequence>
<reference evidence="2 3" key="2">
    <citation type="submission" date="2018-03" db="EMBL/GenBank/DDBJ databases">
        <title>The ancient ancestry and fast evolution of plastids.</title>
        <authorList>
            <person name="Moore K.R."/>
            <person name="Magnabosco C."/>
            <person name="Momper L."/>
            <person name="Gold D.A."/>
            <person name="Bosak T."/>
            <person name="Fournier G.P."/>
        </authorList>
    </citation>
    <scope>NUCLEOTIDE SEQUENCE [LARGE SCALE GENOMIC DNA]</scope>
    <source>
        <strain evidence="2 3">ULC18</strain>
    </source>
</reference>
<evidence type="ECO:0000313" key="2">
    <source>
        <dbReference type="EMBL" id="PSB26650.1"/>
    </source>
</evidence>
<dbReference type="Proteomes" id="UP000239576">
    <property type="component" value="Unassembled WGS sequence"/>
</dbReference>